<dbReference type="KEGG" id="obi:106873909"/>
<sequence>MNIDGGGFGDLLQQAEQMTAELDIGMDLPRVERNPRQILKECQTLLSQVAPVNKETMKVKASLVLGSQGYDVSKVSQRLDTLTAKKAFEPLEPVRDTDIEGFLKNERENALLTVIENARKNTLETCEQRLWGSMEEEWEREKQKMLNALLGTGHQMLDYSQETEQSLLSDAISMQGRSALNNVEMAYASQVYIYNKKVLEGGIRLSLQDLFMEAANSLGDKLVIDKLWSMVEFMVNVPMVTSSAGPPRQDKKLLQAFVGQARKYLEHMYVKYVTTMVYENLYKAKRGGKPGTYSLIRSFLNVKYPTPMRGEDGLLDGHPVWAVIYYCLRCGDLDAVQEVVNKSSQQLKDFPEIITEYMKNDRSLGPSTQTKVRHYYRRTIKNSSDSYKRAVYSVISQSDPLEAHAEIADKTEDYLWLKLCQIQFEVDPSGQDQYTLQKLQSLLYEEYGESHFNAYQQPYLYFQVLFLTCQFEAALEFLSRIDALRCHAVHVALVLFELKLLLLPSSTQVALLTQDPADPSPQRRLNFARLVMMYTRKFEATDPREALQYFFFLRNIKSSTEGNLFMSCVTELIFETKEFEMMLGKLNQDGIRLPGAIDKFQADSEDIIKLVAKSTQDKGFFEEAVKLYDLAHSHDQVMILLNKLLSDVVSQPNLPQSNRERLRALALDIAQRYQSLGHNATRDNTNTFFLMLDLMTFFDQYHSGNLSGALEVIGKLKVVPLEVDCVKDSITNFNYFSDEIRKCLPDILLATMQILNAIYRQTRKSFPQSPGPIKAMGSGQEASLNQLRSKAKALIMFVGMLPYRLPGDTNARLVQLEVQMN</sequence>
<evidence type="ECO:0000256" key="2">
    <source>
        <dbReference type="ARBA" id="ARBA00010186"/>
    </source>
</evidence>
<dbReference type="OMA" id="LLMCGQF"/>
<gene>
    <name evidence="6" type="ORF">OCBIM_22025677mg</name>
</gene>
<proteinExistence type="inferred from homology"/>
<dbReference type="GO" id="GO:0017056">
    <property type="term" value="F:structural constituent of nuclear pore"/>
    <property type="evidence" value="ECO:0007669"/>
    <property type="project" value="InterPro"/>
</dbReference>
<keyword evidence="5" id="KW-0509">mRNA transport</keyword>
<dbReference type="InterPro" id="IPR007231">
    <property type="entry name" value="Nucleoporin_int_Nup93/Nic96"/>
</dbReference>
<name>A0A0L8GYH1_OCTBM</name>
<protein>
    <recommendedName>
        <fullName evidence="5">Nuclear pore protein</fullName>
    </recommendedName>
</protein>
<organism evidence="6">
    <name type="scientific">Octopus bimaculoides</name>
    <name type="common">California two-spotted octopus</name>
    <dbReference type="NCBI Taxonomy" id="37653"/>
    <lineage>
        <taxon>Eukaryota</taxon>
        <taxon>Metazoa</taxon>
        <taxon>Spiralia</taxon>
        <taxon>Lophotrochozoa</taxon>
        <taxon>Mollusca</taxon>
        <taxon>Cephalopoda</taxon>
        <taxon>Coleoidea</taxon>
        <taxon>Octopodiformes</taxon>
        <taxon>Octopoda</taxon>
        <taxon>Incirrata</taxon>
        <taxon>Octopodidae</taxon>
        <taxon>Octopus</taxon>
    </lineage>
</organism>
<comment type="subcellular location">
    <subcellularLocation>
        <location evidence="1 5">Nucleus</location>
        <location evidence="1 5">Nuclear pore complex</location>
    </subcellularLocation>
</comment>
<comment type="similarity">
    <text evidence="2 5">Belongs to the nucleoporin interacting component (NIC) family.</text>
</comment>
<keyword evidence="5" id="KW-0472">Membrane</keyword>
<reference evidence="6" key="1">
    <citation type="submission" date="2015-07" db="EMBL/GenBank/DDBJ databases">
        <title>MeaNS - Measles Nucleotide Surveillance Program.</title>
        <authorList>
            <person name="Tran T."/>
            <person name="Druce J."/>
        </authorList>
    </citation>
    <scope>NUCLEOTIDE SEQUENCE</scope>
    <source>
        <strain evidence="6">UCB-OBI-ISO-001</strain>
        <tissue evidence="6">Gonad</tissue>
    </source>
</reference>
<dbReference type="OrthoDB" id="1918363at2759"/>
<evidence type="ECO:0000256" key="3">
    <source>
        <dbReference type="ARBA" id="ARBA00023132"/>
    </source>
</evidence>
<keyword evidence="4 5" id="KW-0539">Nucleus</keyword>
<evidence type="ECO:0000313" key="6">
    <source>
        <dbReference type="EMBL" id="KOF82096.1"/>
    </source>
</evidence>
<dbReference type="Pfam" id="PF04097">
    <property type="entry name" value="Nic96"/>
    <property type="match status" value="1"/>
</dbReference>
<dbReference type="GO" id="GO:0005643">
    <property type="term" value="C:nuclear pore"/>
    <property type="evidence" value="ECO:0007669"/>
    <property type="project" value="UniProtKB-SubCell"/>
</dbReference>
<keyword evidence="5" id="KW-0653">Protein transport</keyword>
<keyword evidence="5" id="KW-0813">Transport</keyword>
<evidence type="ECO:0000256" key="5">
    <source>
        <dbReference type="RuleBase" id="RU364035"/>
    </source>
</evidence>
<dbReference type="GO" id="GO:0006606">
    <property type="term" value="P:protein import into nucleus"/>
    <property type="evidence" value="ECO:0007669"/>
    <property type="project" value="TreeGrafter"/>
</dbReference>
<dbReference type="STRING" id="37653.A0A0L8GYH1"/>
<dbReference type="EMBL" id="KQ419886">
    <property type="protein sequence ID" value="KOF82096.1"/>
    <property type="molecule type" value="Genomic_DNA"/>
</dbReference>
<evidence type="ECO:0000256" key="4">
    <source>
        <dbReference type="ARBA" id="ARBA00023242"/>
    </source>
</evidence>
<accession>A0A0L8GYH1</accession>
<dbReference type="PANTHER" id="PTHR11225:SF4">
    <property type="entry name" value="NUCLEAR PORE COMPLEX PROTEIN NUP93"/>
    <property type="match status" value="1"/>
</dbReference>
<dbReference type="AlphaFoldDB" id="A0A0L8GYH1"/>
<keyword evidence="3 5" id="KW-0906">Nuclear pore complex</keyword>
<keyword evidence="5" id="KW-0811">Translocation</keyword>
<evidence type="ECO:0000256" key="1">
    <source>
        <dbReference type="ARBA" id="ARBA00004567"/>
    </source>
</evidence>
<dbReference type="PANTHER" id="PTHR11225">
    <property type="entry name" value="NUCLEAR PORE COMPLEX PROTEIN NUP93 NUCLEOPORIN NUP93 DEAD EYE PROTEIN"/>
    <property type="match status" value="1"/>
</dbReference>
<dbReference type="GO" id="GO:0016973">
    <property type="term" value="P:poly(A)+ mRNA export from nucleus"/>
    <property type="evidence" value="ECO:0007669"/>
    <property type="project" value="TreeGrafter"/>
</dbReference>